<dbReference type="SUPFAM" id="SSF53335">
    <property type="entry name" value="S-adenosyl-L-methionine-dependent methyltransferases"/>
    <property type="match status" value="1"/>
</dbReference>
<dbReference type="GO" id="GO:0008168">
    <property type="term" value="F:methyltransferase activity"/>
    <property type="evidence" value="ECO:0007669"/>
    <property type="project" value="UniProtKB-KW"/>
</dbReference>
<dbReference type="Proteomes" id="UP001529340">
    <property type="component" value="Unassembled WGS sequence"/>
</dbReference>
<keyword evidence="2" id="KW-1185">Reference proteome</keyword>
<comment type="caution">
    <text evidence="1">The sequence shown here is derived from an EMBL/GenBank/DDBJ whole genome shotgun (WGS) entry which is preliminary data.</text>
</comment>
<sequence>MVRLGKRLQCIHDLVDPGSVVADIGCDHALLSIALIESKRACFCYACDVAEGPLERAKAAIVQAGLEDVITPLLNDGICGLPQTIDTIIIAGMGFETIRRILLEGRELWGEERTFLLASHTDVEELRQFLNEQHFVIDEERIVFERHYYQIIKAHHDLQAKKMGADELLFGVHTKKEALFVPYWQKELSKCETILQRMPSTHERYAPLKERSERIRDMLQRYEKTADECSVVVKQ</sequence>
<keyword evidence="1" id="KW-0808">Transferase</keyword>
<dbReference type="InterPro" id="IPR006901">
    <property type="entry name" value="TrmK"/>
</dbReference>
<dbReference type="Gene3D" id="3.40.50.150">
    <property type="entry name" value="Vaccinia Virus protein VP39"/>
    <property type="match status" value="1"/>
</dbReference>
<gene>
    <name evidence="1" type="ORF">QUV96_04515</name>
</gene>
<reference evidence="1" key="1">
    <citation type="submission" date="2023-06" db="EMBL/GenBank/DDBJ databases">
        <title>Identification and characterization of horizontal gene transfer across gut microbiota members of farm animals based on homology search.</title>
        <authorList>
            <person name="Schwarzerova J."/>
            <person name="Nykrynova M."/>
            <person name="Jureckova K."/>
            <person name="Cejkova D."/>
            <person name="Rychlik I."/>
        </authorList>
    </citation>
    <scope>NUCLEOTIDE SEQUENCE</scope>
    <source>
        <strain evidence="1">ET39</strain>
    </source>
</reference>
<name>A0ABT7UD17_9FIRM</name>
<dbReference type="GO" id="GO:0032259">
    <property type="term" value="P:methylation"/>
    <property type="evidence" value="ECO:0007669"/>
    <property type="project" value="UniProtKB-KW"/>
</dbReference>
<dbReference type="InterPro" id="IPR029063">
    <property type="entry name" value="SAM-dependent_MTases_sf"/>
</dbReference>
<dbReference type="Pfam" id="PF04816">
    <property type="entry name" value="TrmK"/>
    <property type="match status" value="1"/>
</dbReference>
<proteinExistence type="predicted"/>
<dbReference type="PANTHER" id="PTHR38451:SF1">
    <property type="entry name" value="TRNA (ADENINE(22)-N(1))-METHYLTRANSFERASE"/>
    <property type="match status" value="1"/>
</dbReference>
<dbReference type="Gene3D" id="1.10.287.1890">
    <property type="match status" value="1"/>
</dbReference>
<evidence type="ECO:0000313" key="2">
    <source>
        <dbReference type="Proteomes" id="UP001529340"/>
    </source>
</evidence>
<accession>A0ABT7UD17</accession>
<evidence type="ECO:0000313" key="1">
    <source>
        <dbReference type="EMBL" id="MDM8156898.1"/>
    </source>
</evidence>
<protein>
    <submittedName>
        <fullName evidence="1">Class I SAM-dependent methyltransferase</fullName>
        <ecNumber evidence="1">2.1.1.-</ecNumber>
    </submittedName>
</protein>
<dbReference type="PANTHER" id="PTHR38451">
    <property type="entry name" value="TRNA (ADENINE(22)-N(1))-METHYLTRANSFERASE"/>
    <property type="match status" value="1"/>
</dbReference>
<dbReference type="PIRSF" id="PIRSF018637">
    <property type="entry name" value="TrmK"/>
    <property type="match status" value="1"/>
</dbReference>
<dbReference type="EC" id="2.1.1.-" evidence="1"/>
<keyword evidence="1" id="KW-0489">Methyltransferase</keyword>
<reference evidence="1" key="2">
    <citation type="submission" date="2023-06" db="EMBL/GenBank/DDBJ databases">
        <authorList>
            <person name="Zeman M."/>
            <person name="Kubasova T."/>
            <person name="Jahodarova E."/>
            <person name="Nykrynova M."/>
            <person name="Rychlik I."/>
        </authorList>
    </citation>
    <scope>NUCLEOTIDE SEQUENCE</scope>
    <source>
        <strain evidence="1">ET39</strain>
    </source>
</reference>
<organism evidence="1 2">
    <name type="scientific">Amedibacillus dolichus</name>
    <dbReference type="NCBI Taxonomy" id="31971"/>
    <lineage>
        <taxon>Bacteria</taxon>
        <taxon>Bacillati</taxon>
        <taxon>Bacillota</taxon>
        <taxon>Erysipelotrichia</taxon>
        <taxon>Erysipelotrichales</taxon>
        <taxon>Erysipelotrichaceae</taxon>
        <taxon>Amedibacillus</taxon>
    </lineage>
</organism>
<dbReference type="EMBL" id="JAUDCG010000014">
    <property type="protein sequence ID" value="MDM8156898.1"/>
    <property type="molecule type" value="Genomic_DNA"/>
</dbReference>
<dbReference type="RefSeq" id="WP_289607363.1">
    <property type="nucleotide sequence ID" value="NZ_JAUDCG010000014.1"/>
</dbReference>